<dbReference type="OrthoDB" id="3368702at2"/>
<protein>
    <recommendedName>
        <fullName evidence="3">DUF3237 domain-containing protein</fullName>
    </recommendedName>
</protein>
<name>A0A511MF27_9NOCA</name>
<dbReference type="EMBL" id="BJXA01000023">
    <property type="protein sequence ID" value="GEM39275.1"/>
    <property type="molecule type" value="Genomic_DNA"/>
</dbReference>
<dbReference type="Gene3D" id="2.40.160.20">
    <property type="match status" value="1"/>
</dbReference>
<evidence type="ECO:0000313" key="1">
    <source>
        <dbReference type="EMBL" id="GEM39275.1"/>
    </source>
</evidence>
<gene>
    <name evidence="1" type="ORF">NN4_37940</name>
</gene>
<organism evidence="1 2">
    <name type="scientific">Nocardia ninae NBRC 108245</name>
    <dbReference type="NCBI Taxonomy" id="1210091"/>
    <lineage>
        <taxon>Bacteria</taxon>
        <taxon>Bacillati</taxon>
        <taxon>Actinomycetota</taxon>
        <taxon>Actinomycetes</taxon>
        <taxon>Mycobacteriales</taxon>
        <taxon>Nocardiaceae</taxon>
        <taxon>Nocardia</taxon>
    </lineage>
</organism>
<dbReference type="Proteomes" id="UP000321424">
    <property type="component" value="Unassembled WGS sequence"/>
</dbReference>
<sequence length="63" mass="7034">MVAECRVGQAGSRTLDYKYGRPYFWFVTTETGAEQYSWLNDIVCVGSGYLIEGGVAYQVSQVL</sequence>
<dbReference type="Pfam" id="PF11578">
    <property type="entry name" value="DUF3237"/>
    <property type="match status" value="1"/>
</dbReference>
<evidence type="ECO:0000313" key="2">
    <source>
        <dbReference type="Proteomes" id="UP000321424"/>
    </source>
</evidence>
<reference evidence="1 2" key="1">
    <citation type="submission" date="2019-07" db="EMBL/GenBank/DDBJ databases">
        <title>Whole genome shotgun sequence of Nocardia ninae NBRC 108245.</title>
        <authorList>
            <person name="Hosoyama A."/>
            <person name="Uohara A."/>
            <person name="Ohji S."/>
            <person name="Ichikawa N."/>
        </authorList>
    </citation>
    <scope>NUCLEOTIDE SEQUENCE [LARGE SCALE GENOMIC DNA]</scope>
    <source>
        <strain evidence="1 2">NBRC 108245</strain>
    </source>
</reference>
<comment type="caution">
    <text evidence="1">The sequence shown here is derived from an EMBL/GenBank/DDBJ whole genome shotgun (WGS) entry which is preliminary data.</text>
</comment>
<accession>A0A511MF27</accession>
<proteinExistence type="predicted"/>
<dbReference type="AlphaFoldDB" id="A0A511MF27"/>
<evidence type="ECO:0008006" key="3">
    <source>
        <dbReference type="Google" id="ProtNLM"/>
    </source>
</evidence>
<dbReference type="RefSeq" id="WP_147132727.1">
    <property type="nucleotide sequence ID" value="NZ_BJXA01000023.1"/>
</dbReference>
<keyword evidence="2" id="KW-1185">Reference proteome</keyword>